<reference evidence="2" key="1">
    <citation type="submission" date="2023-10" db="EMBL/GenBank/DDBJ databases">
        <authorList>
            <person name="Chen Y."/>
            <person name="Shah S."/>
            <person name="Dougan E. K."/>
            <person name="Thang M."/>
            <person name="Chan C."/>
        </authorList>
    </citation>
    <scope>NUCLEOTIDE SEQUENCE [LARGE SCALE GENOMIC DNA]</scope>
</reference>
<gene>
    <name evidence="2" type="ORF">PCOR1329_LOCUS66421</name>
</gene>
<feature type="non-terminal residue" evidence="2">
    <location>
        <position position="1"/>
    </location>
</feature>
<feature type="region of interest" description="Disordered" evidence="1">
    <location>
        <begin position="1"/>
        <end position="37"/>
    </location>
</feature>
<sequence length="360" mass="38347">ARKQRREELETAGYKRRKVAAPPTPPAEAQGGAPGAGWTIAKRVNMGKRRSQTHSSFGVVSANGSGGGPLAALWAAEPSKTTQTASCLCVQKTQLSGKRPKAEEQWCRQHGIAAALAAGTAREGSSEGPRGGTGVLVRASRAWRSQLTLAPGKWAPRAGARRVPGSLYLAQTVGGTTSGWPGAALDPVLVQWRAKLDMVQEVPQNIITVWISEAREEAEALNSRFAYKRRRDLCEWIRSSLAVGGKQAHSVRHGPRGWVPEKLGAQGSPSGGQKGVDAVAACWAGEVWTQKTGMDSEGGKEGGQGVWLLSGRGADHFNSRQLEHISDDLMEMLIAFGMPTKVVGTLPEETICCMIVMLAK</sequence>
<comment type="caution">
    <text evidence="2">The sequence shown here is derived from an EMBL/GenBank/DDBJ whole genome shotgun (WGS) entry which is preliminary data.</text>
</comment>
<proteinExistence type="predicted"/>
<evidence type="ECO:0000313" key="3">
    <source>
        <dbReference type="Proteomes" id="UP001189429"/>
    </source>
</evidence>
<organism evidence="2 3">
    <name type="scientific">Prorocentrum cordatum</name>
    <dbReference type="NCBI Taxonomy" id="2364126"/>
    <lineage>
        <taxon>Eukaryota</taxon>
        <taxon>Sar</taxon>
        <taxon>Alveolata</taxon>
        <taxon>Dinophyceae</taxon>
        <taxon>Prorocentrales</taxon>
        <taxon>Prorocentraceae</taxon>
        <taxon>Prorocentrum</taxon>
    </lineage>
</organism>
<keyword evidence="3" id="KW-1185">Reference proteome</keyword>
<evidence type="ECO:0000313" key="2">
    <source>
        <dbReference type="EMBL" id="CAK0884481.1"/>
    </source>
</evidence>
<protein>
    <submittedName>
        <fullName evidence="2">Uncharacterized protein</fullName>
    </submittedName>
</protein>
<feature type="non-terminal residue" evidence="2">
    <location>
        <position position="360"/>
    </location>
</feature>
<name>A0ABN9WDR5_9DINO</name>
<dbReference type="Proteomes" id="UP001189429">
    <property type="component" value="Unassembled WGS sequence"/>
</dbReference>
<evidence type="ECO:0000256" key="1">
    <source>
        <dbReference type="SAM" id="MobiDB-lite"/>
    </source>
</evidence>
<accession>A0ABN9WDR5</accession>
<dbReference type="EMBL" id="CAUYUJ010018555">
    <property type="protein sequence ID" value="CAK0884481.1"/>
    <property type="molecule type" value="Genomic_DNA"/>
</dbReference>